<dbReference type="RefSeq" id="WP_281144393.1">
    <property type="nucleotide sequence ID" value="NZ_CP123967.1"/>
</dbReference>
<organism evidence="1 2">
    <name type="scientific">Tessaracoccus lacteus</name>
    <dbReference type="NCBI Taxonomy" id="3041766"/>
    <lineage>
        <taxon>Bacteria</taxon>
        <taxon>Bacillati</taxon>
        <taxon>Actinomycetota</taxon>
        <taxon>Actinomycetes</taxon>
        <taxon>Propionibacteriales</taxon>
        <taxon>Propionibacteriaceae</taxon>
        <taxon>Tessaracoccus</taxon>
    </lineage>
</organism>
<sequence length="94" mass="10899">MPTDSQVLAALRDPDLLDRLAGAEHERWAHWQRYVHDQCERREDGSLVIPTHLVDRWEHQIATPYADLSEAEKESDKDQVRRYLPIIAEALGTP</sequence>
<reference evidence="1 2" key="1">
    <citation type="journal article" date="2008" name="Int. J. Syst. Evol. Microbiol.">
        <title>Tessaracoccus flavescens sp. nov., isolated from marine sediment.</title>
        <authorList>
            <person name="Lee D.W."/>
            <person name="Lee S.D."/>
        </authorList>
    </citation>
    <scope>NUCLEOTIDE SEQUENCE [LARGE SCALE GENOMIC DNA]</scope>
    <source>
        <strain evidence="1 2">T21</strain>
    </source>
</reference>
<evidence type="ECO:0000313" key="2">
    <source>
        <dbReference type="Proteomes" id="UP001244136"/>
    </source>
</evidence>
<dbReference type="EMBL" id="CP123967">
    <property type="protein sequence ID" value="WGT46629.1"/>
    <property type="molecule type" value="Genomic_DNA"/>
</dbReference>
<dbReference type="Gene3D" id="6.20.350.10">
    <property type="match status" value="1"/>
</dbReference>
<dbReference type="Proteomes" id="UP001244136">
    <property type="component" value="Chromosome"/>
</dbReference>
<keyword evidence="2" id="KW-1185">Reference proteome</keyword>
<evidence type="ECO:0000313" key="1">
    <source>
        <dbReference type="EMBL" id="WGT46629.1"/>
    </source>
</evidence>
<evidence type="ECO:0008006" key="3">
    <source>
        <dbReference type="Google" id="ProtNLM"/>
    </source>
</evidence>
<protein>
    <recommendedName>
        <fullName evidence="3">Ryanodine receptor Ryr domain-containing protein</fullName>
    </recommendedName>
</protein>
<proteinExistence type="predicted"/>
<accession>A0ABY8PVY2</accession>
<gene>
    <name evidence="1" type="ORF">QH948_10805</name>
</gene>
<name>A0ABY8PVY2_9ACTN</name>